<dbReference type="EMBL" id="BMMA01000019">
    <property type="protein sequence ID" value="GGI85803.1"/>
    <property type="molecule type" value="Genomic_DNA"/>
</dbReference>
<sequence>MKRYALTYQIPDLPHLAPEHFTAASLPEAIEQVSTHIMDTWGSGVTQCMIRETEAVFSVPFTALLREVPPRPDGNRAN</sequence>
<comment type="caution">
    <text evidence="1">The sequence shown here is derived from an EMBL/GenBank/DDBJ whole genome shotgun (WGS) entry which is preliminary data.</text>
</comment>
<name>A0AAV4K9D6_9DEIO</name>
<evidence type="ECO:0000313" key="2">
    <source>
        <dbReference type="EMBL" id="GGP30179.1"/>
    </source>
</evidence>
<evidence type="ECO:0000313" key="1">
    <source>
        <dbReference type="EMBL" id="GGI85803.1"/>
    </source>
</evidence>
<dbReference type="GeneID" id="59166874"/>
<dbReference type="Proteomes" id="UP000630135">
    <property type="component" value="Unassembled WGS sequence"/>
</dbReference>
<proteinExistence type="predicted"/>
<evidence type="ECO:0000313" key="3">
    <source>
        <dbReference type="Proteomes" id="UP000630135"/>
    </source>
</evidence>
<reference evidence="1" key="2">
    <citation type="journal article" date="2014" name="Int. J. Syst. Evol. Microbiol.">
        <title>Complete genome sequence of Corynebacterium casei LMG S-19264T (=DSM 44701T), isolated from a smear-ripened cheese.</title>
        <authorList>
            <consortium name="US DOE Joint Genome Institute (JGI-PGF)"/>
            <person name="Walter F."/>
            <person name="Albersmeier A."/>
            <person name="Kalinowski J."/>
            <person name="Ruckert C."/>
        </authorList>
    </citation>
    <scope>NUCLEOTIDE SEQUENCE</scope>
    <source>
        <strain evidence="1">CGMCC 1.8885</strain>
    </source>
</reference>
<keyword evidence="3" id="KW-1185">Reference proteome</keyword>
<dbReference type="RefSeq" id="WP_017870370.1">
    <property type="nucleotide sequence ID" value="NZ_BMLZ01000021.1"/>
</dbReference>
<accession>A0AAV4K9D6</accession>
<evidence type="ECO:0008006" key="5">
    <source>
        <dbReference type="Google" id="ProtNLM"/>
    </source>
</evidence>
<dbReference type="EMBL" id="BMLZ01000021">
    <property type="protein sequence ID" value="GGP30179.1"/>
    <property type="molecule type" value="Genomic_DNA"/>
</dbReference>
<protein>
    <recommendedName>
        <fullName evidence="5">DUF4242 domain-containing protein</fullName>
    </recommendedName>
</protein>
<dbReference type="Proteomes" id="UP000652720">
    <property type="component" value="Unassembled WGS sequence"/>
</dbReference>
<organism evidence="1 4">
    <name type="scientific">Deinococcus wulumuqiensis</name>
    <dbReference type="NCBI Taxonomy" id="980427"/>
    <lineage>
        <taxon>Bacteria</taxon>
        <taxon>Thermotogati</taxon>
        <taxon>Deinococcota</taxon>
        <taxon>Deinococci</taxon>
        <taxon>Deinococcales</taxon>
        <taxon>Deinococcaceae</taxon>
        <taxon>Deinococcus</taxon>
    </lineage>
</organism>
<dbReference type="AlphaFoldDB" id="A0AAV4K9D6"/>
<gene>
    <name evidence="2" type="ORF">GCM10008021_18300</name>
    <name evidence="1" type="ORF">GCM10010914_20350</name>
</gene>
<evidence type="ECO:0000313" key="4">
    <source>
        <dbReference type="Proteomes" id="UP000652720"/>
    </source>
</evidence>
<reference evidence="1" key="4">
    <citation type="submission" date="2023-08" db="EMBL/GenBank/DDBJ databases">
        <authorList>
            <person name="Sun Q."/>
            <person name="Zhou Y."/>
        </authorList>
    </citation>
    <scope>NUCLEOTIDE SEQUENCE</scope>
    <source>
        <strain evidence="2">CGMCC 1.8884</strain>
        <strain evidence="1">CGMCC 1.8885</strain>
    </source>
</reference>
<reference evidence="3" key="3">
    <citation type="journal article" date="2019" name="Int. J. Syst. Evol. Microbiol.">
        <title>The Global Catalogue of Microorganisms (GCM) 10K type strain sequencing project: providing services to taxonomists for standard genome sequencing and annotation.</title>
        <authorList>
            <consortium name="The Broad Institute Genomics Platform"/>
            <consortium name="The Broad Institute Genome Sequencing Center for Infectious Disease"/>
            <person name="Wu L."/>
            <person name="Ma J."/>
        </authorList>
    </citation>
    <scope>NUCLEOTIDE SEQUENCE [LARGE SCALE GENOMIC DNA]</scope>
    <source>
        <strain evidence="3">CGMCC 1.8884</strain>
    </source>
</reference>
<reference evidence="2" key="1">
    <citation type="journal article" date="2014" name="Int. J. Syst. Evol. Microbiol.">
        <title>Complete genome of a new Firmicutes species belonging to the dominant human colonic microbiota ('Ruminococcus bicirculans') reveals two chromosomes and a selective capacity to utilize plant glucans.</title>
        <authorList>
            <consortium name="NISC Comparative Sequencing Program"/>
            <person name="Wegmann U."/>
            <person name="Louis P."/>
            <person name="Goesmann A."/>
            <person name="Henrissat B."/>
            <person name="Duncan S.H."/>
            <person name="Flint H.J."/>
        </authorList>
    </citation>
    <scope>NUCLEOTIDE SEQUENCE</scope>
    <source>
        <strain evidence="2">CGMCC 1.8884</strain>
    </source>
</reference>